<keyword evidence="2" id="KW-0812">Transmembrane</keyword>
<gene>
    <name evidence="3" type="ORF">SAMN06265376_101854</name>
</gene>
<accession>A0A238WAR1</accession>
<sequence>MSLGEIFKTANDRLKSPFLSSFIFSWIAFNWKAIFVALAGDENVYTKIDCIESDYIDFYSVFLYPLLVALFYTLAFPFITVFFQLFTEKARVLSIEAKSERELLAARKEFKIEQTKAGTDDLKELNDQIGKLKEDLKKASSGKQGDTETIAILNQKIDEFKKNQTQLEKDLKESKKELNTTNIKFSKWFINDKIGKNILQRFYNIVDDHKYAAFENIISITNLIQHPLDKSPQISREDLEYLLNKEVIEFKGDYNLKKILEEKKPLSKKVVPNFSNDLKEKINLTQIGINLKEFMRYYKDLNTPPF</sequence>
<evidence type="ECO:0000256" key="1">
    <source>
        <dbReference type="SAM" id="Coils"/>
    </source>
</evidence>
<feature type="coiled-coil region" evidence="1">
    <location>
        <begin position="122"/>
        <end position="184"/>
    </location>
</feature>
<keyword evidence="4" id="KW-1185">Reference proteome</keyword>
<feature type="transmembrane region" description="Helical" evidence="2">
    <location>
        <begin position="58"/>
        <end position="83"/>
    </location>
</feature>
<keyword evidence="2" id="KW-1133">Transmembrane helix</keyword>
<name>A0A238WAR1_9FLAO</name>
<evidence type="ECO:0000256" key="2">
    <source>
        <dbReference type="SAM" id="Phobius"/>
    </source>
</evidence>
<feature type="transmembrane region" description="Helical" evidence="2">
    <location>
        <begin position="18"/>
        <end position="38"/>
    </location>
</feature>
<reference evidence="3 4" key="1">
    <citation type="submission" date="2017-06" db="EMBL/GenBank/DDBJ databases">
        <authorList>
            <person name="Kim H.J."/>
            <person name="Triplett B.A."/>
        </authorList>
    </citation>
    <scope>NUCLEOTIDE SEQUENCE [LARGE SCALE GENOMIC DNA]</scope>
    <source>
        <strain evidence="3 4">DSM 25597</strain>
    </source>
</reference>
<evidence type="ECO:0000313" key="3">
    <source>
        <dbReference type="EMBL" id="SNR43364.1"/>
    </source>
</evidence>
<dbReference type="RefSeq" id="WP_089370167.1">
    <property type="nucleotide sequence ID" value="NZ_BMEP01000002.1"/>
</dbReference>
<protein>
    <submittedName>
        <fullName evidence="3">Uncharacterized protein</fullName>
    </submittedName>
</protein>
<proteinExistence type="predicted"/>
<dbReference type="Proteomes" id="UP000198379">
    <property type="component" value="Unassembled WGS sequence"/>
</dbReference>
<keyword evidence="2" id="KW-0472">Membrane</keyword>
<dbReference type="EMBL" id="FZNY01000001">
    <property type="protein sequence ID" value="SNR43364.1"/>
    <property type="molecule type" value="Genomic_DNA"/>
</dbReference>
<dbReference type="AlphaFoldDB" id="A0A238WAR1"/>
<evidence type="ECO:0000313" key="4">
    <source>
        <dbReference type="Proteomes" id="UP000198379"/>
    </source>
</evidence>
<keyword evidence="1" id="KW-0175">Coiled coil</keyword>
<organism evidence="3 4">
    <name type="scientific">Dokdonia pacifica</name>
    <dbReference type="NCBI Taxonomy" id="1627892"/>
    <lineage>
        <taxon>Bacteria</taxon>
        <taxon>Pseudomonadati</taxon>
        <taxon>Bacteroidota</taxon>
        <taxon>Flavobacteriia</taxon>
        <taxon>Flavobacteriales</taxon>
        <taxon>Flavobacteriaceae</taxon>
        <taxon>Dokdonia</taxon>
    </lineage>
</organism>